<comment type="caution">
    <text evidence="1">The sequence shown here is derived from an EMBL/GenBank/DDBJ whole genome shotgun (WGS) entry which is preliminary data.</text>
</comment>
<keyword evidence="2" id="KW-1185">Reference proteome</keyword>
<protein>
    <submittedName>
        <fullName evidence="1">Uncharacterized protein</fullName>
    </submittedName>
</protein>
<sequence>MGNGSKTAVGYVRTSGEVNPSHSIDNQIKRINEYCRDKGIILREVLVDEKKTGTKVEGRDAYKKLKNLIDNGLINLLIITFFDRVGREAFELVGILTTLKNKGIEVYSIEENLNISKMSPLQIAIIALQAEHENKNRAKLIHGSRERSKQEGKYTSKPPYGYRKDQNGFLVKEEAEAQVVQKIYSMFLEGKSLKDIYTWLNDNSIPAPDNKKWDVRKVRIRLLTKTYVGRWYASPKKSEKNTYEYRLISDKEHPSIISLETFEKVKEILETNIKKTPRKKHFHFLSKILICPLCGEKMQAKVPPTNAYYCDKKACDYKGIKKEVIEPQVLQLLKEQGEKEEEYYEFEEKRNTQSKDVDRLLKKKNRLEKKFALAEINQEQYETEVNHILTELTYTKEKEQKSMTHEKISYKKYIQPIENNDLEKVKEYMLRDKLTFTLSNNSKVKEVTETNI</sequence>
<gene>
    <name evidence="1" type="ORF">GLW08_10405</name>
</gene>
<proteinExistence type="predicted"/>
<evidence type="ECO:0000313" key="2">
    <source>
        <dbReference type="Proteomes" id="UP000466692"/>
    </source>
</evidence>
<organism evidence="1 2">
    <name type="scientific">Pontibacillus yanchengensis</name>
    <dbReference type="NCBI Taxonomy" id="462910"/>
    <lineage>
        <taxon>Bacteria</taxon>
        <taxon>Bacillati</taxon>
        <taxon>Bacillota</taxon>
        <taxon>Bacilli</taxon>
        <taxon>Bacillales</taxon>
        <taxon>Bacillaceae</taxon>
        <taxon>Pontibacillus</taxon>
    </lineage>
</organism>
<dbReference type="Proteomes" id="UP000466692">
    <property type="component" value="Unassembled WGS sequence"/>
</dbReference>
<reference evidence="1" key="1">
    <citation type="submission" date="2019-11" db="EMBL/GenBank/DDBJ databases">
        <title>Genome sequences of 17 halophilic strains isolated from different environments.</title>
        <authorList>
            <person name="Furrow R.E."/>
        </authorList>
    </citation>
    <scope>NUCLEOTIDE SEQUENCE</scope>
    <source>
        <strain evidence="1">22510_22_Filter</strain>
    </source>
</reference>
<accession>A0ACC7VG41</accession>
<evidence type="ECO:0000313" key="1">
    <source>
        <dbReference type="EMBL" id="MYL53747.1"/>
    </source>
</evidence>
<name>A0ACC7VG41_9BACI</name>
<dbReference type="EMBL" id="WMEU01000003">
    <property type="protein sequence ID" value="MYL53747.1"/>
    <property type="molecule type" value="Genomic_DNA"/>
</dbReference>